<keyword evidence="5 7" id="KW-1133">Transmembrane helix</keyword>
<dbReference type="SUPFAM" id="SSF161098">
    <property type="entry name" value="MetI-like"/>
    <property type="match status" value="1"/>
</dbReference>
<dbReference type="EMBL" id="AP023396">
    <property type="protein sequence ID" value="BCK55788.1"/>
    <property type="molecule type" value="Genomic_DNA"/>
</dbReference>
<gene>
    <name evidence="8" type="ORF">NWFMUON74_35600</name>
</gene>
<feature type="transmembrane region" description="Helical" evidence="7">
    <location>
        <begin position="68"/>
        <end position="86"/>
    </location>
</feature>
<feature type="transmembrane region" description="Helical" evidence="7">
    <location>
        <begin position="230"/>
        <end position="253"/>
    </location>
</feature>
<proteinExistence type="predicted"/>
<dbReference type="PANTHER" id="PTHR32243:SF24">
    <property type="entry name" value="DIACETYLCHITOBIOSE UPTAKE SYSTEM PERMEASE PROTEIN NGCG"/>
    <property type="match status" value="1"/>
</dbReference>
<dbReference type="AlphaFoldDB" id="A0A7G1KKY7"/>
<dbReference type="GO" id="GO:0005886">
    <property type="term" value="C:plasma membrane"/>
    <property type="evidence" value="ECO:0007669"/>
    <property type="project" value="UniProtKB-SubCell"/>
</dbReference>
<feature type="transmembrane region" description="Helical" evidence="7">
    <location>
        <begin position="446"/>
        <end position="471"/>
    </location>
</feature>
<evidence type="ECO:0000256" key="4">
    <source>
        <dbReference type="ARBA" id="ARBA00022692"/>
    </source>
</evidence>
<feature type="transmembrane region" description="Helical" evidence="7">
    <location>
        <begin position="386"/>
        <end position="404"/>
    </location>
</feature>
<feature type="transmembrane region" description="Helical" evidence="7">
    <location>
        <begin position="334"/>
        <end position="357"/>
    </location>
</feature>
<evidence type="ECO:0000313" key="8">
    <source>
        <dbReference type="EMBL" id="BCK55788.1"/>
    </source>
</evidence>
<feature type="transmembrane region" description="Helical" evidence="7">
    <location>
        <begin position="40"/>
        <end position="62"/>
    </location>
</feature>
<comment type="subcellular location">
    <subcellularLocation>
        <location evidence="1">Cell membrane</location>
        <topology evidence="1">Multi-pass membrane protein</topology>
    </subcellularLocation>
</comment>
<protein>
    <recommendedName>
        <fullName evidence="10">ABC transmembrane type-1 domain-containing protein</fullName>
    </recommendedName>
</protein>
<keyword evidence="2" id="KW-0813">Transport</keyword>
<feature type="transmembrane region" description="Helical" evidence="7">
    <location>
        <begin position="128"/>
        <end position="149"/>
    </location>
</feature>
<evidence type="ECO:0000313" key="9">
    <source>
        <dbReference type="Proteomes" id="UP000516173"/>
    </source>
</evidence>
<reference evidence="8 9" key="1">
    <citation type="submission" date="2020-08" db="EMBL/GenBank/DDBJ databases">
        <title>Genome Sequencing of Nocardia wallacei strain FMUON74 and assembly.</title>
        <authorList>
            <person name="Toyokawa M."/>
            <person name="Uesaka K."/>
        </authorList>
    </citation>
    <scope>NUCLEOTIDE SEQUENCE [LARGE SCALE GENOMIC DNA]</scope>
    <source>
        <strain evidence="8 9">FMUON74</strain>
    </source>
</reference>
<sequence length="699" mass="75433">MSVQRLYANGLDLELATRRMAGPLVGGGPPRRWVSWVLQLPAAALVAVLLVGPAATTVWTAARVRPGMVAACALFVAAAVGLLLVCRRDERLHTLWRAARRSEWPLVRRTLVDIALLRNRTRVSVGRSLLGLGSAVALAFSGWVIAVALGADGRGAYGRTLLWVLCAAGILGAALEFARLGRRVWWPWQPLILPFGISAFAAGVALRLVFEYPQRRLPLDSVFGQQLWLFGLLLAVFAWSWLGVLFALFRAAVAAIEADPVRRDFVYQRDPSPNSDVRRRSAVARLLHPLLRRLGGVRAARRAWIAIRRQRRSWSARQPEIPSRKRLFVLVRPVFLVLGLVVAVAAARVFDVVLIAVPGSLQYSLDSATVHWWRLVGDDGLDPGVAAAYSLPLAVLVGLAAYILQTNVRRHRTAWSRSPAREAVPRRWTASEAVGPRRVPPIALGVLRVAAVSLLAVWPLVALAVFAWIGADGPGFHGPGAVWRDTELLQGMVNTGWVALWATLLVLAAALPVAHHLAALRSDSVLSKVAVVFLVVFTVLPAQMYAGPIRRAIELSGLTATSVSSLIVVHAAIGLPIAVLILRGALVAPQDSPAADALYGLVGPWTVVWRAVVTARPALGAVAVLELVQVWNDFFVGLLVSGSDVSPWSLLLWGEARQFNENASHLAAGALLAAVPPALLLLATWRRFLVPGLTGGVLR</sequence>
<name>A0A7G1KKY7_9NOCA</name>
<feature type="transmembrane region" description="Helical" evidence="7">
    <location>
        <begin position="161"/>
        <end position="178"/>
    </location>
</feature>
<keyword evidence="3" id="KW-1003">Cell membrane</keyword>
<evidence type="ECO:0000256" key="7">
    <source>
        <dbReference type="SAM" id="Phobius"/>
    </source>
</evidence>
<evidence type="ECO:0000256" key="3">
    <source>
        <dbReference type="ARBA" id="ARBA00022475"/>
    </source>
</evidence>
<evidence type="ECO:0000256" key="6">
    <source>
        <dbReference type="ARBA" id="ARBA00023136"/>
    </source>
</evidence>
<organism evidence="8 9">
    <name type="scientific">Nocardia wallacei</name>
    <dbReference type="NCBI Taxonomy" id="480035"/>
    <lineage>
        <taxon>Bacteria</taxon>
        <taxon>Bacillati</taxon>
        <taxon>Actinomycetota</taxon>
        <taxon>Actinomycetes</taxon>
        <taxon>Mycobacteriales</taxon>
        <taxon>Nocardiaceae</taxon>
        <taxon>Nocardia</taxon>
    </lineage>
</organism>
<dbReference type="Gene3D" id="1.10.3720.10">
    <property type="entry name" value="MetI-like"/>
    <property type="match status" value="1"/>
</dbReference>
<feature type="transmembrane region" description="Helical" evidence="7">
    <location>
        <begin position="190"/>
        <end position="210"/>
    </location>
</feature>
<keyword evidence="4 7" id="KW-0812">Transmembrane</keyword>
<dbReference type="RefSeq" id="WP_187682976.1">
    <property type="nucleotide sequence ID" value="NZ_AP023396.1"/>
</dbReference>
<accession>A0A7G1KKY7</accession>
<evidence type="ECO:0000256" key="1">
    <source>
        <dbReference type="ARBA" id="ARBA00004651"/>
    </source>
</evidence>
<feature type="transmembrane region" description="Helical" evidence="7">
    <location>
        <begin position="666"/>
        <end position="685"/>
    </location>
</feature>
<evidence type="ECO:0000256" key="2">
    <source>
        <dbReference type="ARBA" id="ARBA00022448"/>
    </source>
</evidence>
<evidence type="ECO:0008006" key="10">
    <source>
        <dbReference type="Google" id="ProtNLM"/>
    </source>
</evidence>
<dbReference type="InterPro" id="IPR050901">
    <property type="entry name" value="BP-dep_ABC_trans_perm"/>
</dbReference>
<dbReference type="KEGG" id="nwl:NWFMUON74_35600"/>
<feature type="transmembrane region" description="Helical" evidence="7">
    <location>
        <begin position="525"/>
        <end position="546"/>
    </location>
</feature>
<feature type="transmembrane region" description="Helical" evidence="7">
    <location>
        <begin position="566"/>
        <end position="586"/>
    </location>
</feature>
<evidence type="ECO:0000256" key="5">
    <source>
        <dbReference type="ARBA" id="ARBA00022989"/>
    </source>
</evidence>
<dbReference type="GeneID" id="80348087"/>
<dbReference type="PANTHER" id="PTHR32243">
    <property type="entry name" value="MALTOSE TRANSPORT SYSTEM PERMEASE-RELATED"/>
    <property type="match status" value="1"/>
</dbReference>
<keyword evidence="9" id="KW-1185">Reference proteome</keyword>
<dbReference type="Proteomes" id="UP000516173">
    <property type="component" value="Chromosome"/>
</dbReference>
<keyword evidence="6 7" id="KW-0472">Membrane</keyword>
<feature type="transmembrane region" description="Helical" evidence="7">
    <location>
        <begin position="491"/>
        <end position="513"/>
    </location>
</feature>
<dbReference type="InterPro" id="IPR035906">
    <property type="entry name" value="MetI-like_sf"/>
</dbReference>